<evidence type="ECO:0000313" key="2">
    <source>
        <dbReference type="Proteomes" id="UP000015530"/>
    </source>
</evidence>
<comment type="caution">
    <text evidence="1">The sequence shown here is derived from an EMBL/GenBank/DDBJ whole genome shotgun (WGS) entry which is preliminary data.</text>
</comment>
<dbReference type="HOGENOM" id="CLU_3175341_0_0_1"/>
<sequence length="47" mass="5226">MLYRSDNDVGAAVQDAVGYSCPSSALLNYSPDVFDYFHQLRPATKKN</sequence>
<reference evidence="2" key="1">
    <citation type="journal article" date="2013" name="Mol. Plant Microbe Interact.">
        <title>Global aspects of pacC regulation of pathogenicity genes in Colletotrichum gloeosporioides as revealed by transcriptome analysis.</title>
        <authorList>
            <person name="Alkan N."/>
            <person name="Meng X."/>
            <person name="Friedlander G."/>
            <person name="Reuveni E."/>
            <person name="Sukno S."/>
            <person name="Sherman A."/>
            <person name="Thon M."/>
            <person name="Fluhr R."/>
            <person name="Prusky D."/>
        </authorList>
    </citation>
    <scope>NUCLEOTIDE SEQUENCE [LARGE SCALE GENOMIC DNA]</scope>
    <source>
        <strain evidence="2">Cg-14</strain>
    </source>
</reference>
<dbReference type="EMBL" id="AMYD01000987">
    <property type="protein sequence ID" value="EQB55177.1"/>
    <property type="molecule type" value="Genomic_DNA"/>
</dbReference>
<dbReference type="Proteomes" id="UP000015530">
    <property type="component" value="Unassembled WGS sequence"/>
</dbReference>
<organism evidence="1 2">
    <name type="scientific">Colletotrichum gloeosporioides (strain Cg-14)</name>
    <name type="common">Anthracnose fungus</name>
    <name type="synonym">Glomerella cingulata</name>
    <dbReference type="NCBI Taxonomy" id="1237896"/>
    <lineage>
        <taxon>Eukaryota</taxon>
        <taxon>Fungi</taxon>
        <taxon>Dikarya</taxon>
        <taxon>Ascomycota</taxon>
        <taxon>Pezizomycotina</taxon>
        <taxon>Sordariomycetes</taxon>
        <taxon>Hypocreomycetidae</taxon>
        <taxon>Glomerellales</taxon>
        <taxon>Glomerellaceae</taxon>
        <taxon>Colletotrichum</taxon>
        <taxon>Colletotrichum gloeosporioides species complex</taxon>
    </lineage>
</organism>
<proteinExistence type="predicted"/>
<accession>T0KII5</accession>
<gene>
    <name evidence="1" type="ORF">CGLO_04920</name>
</gene>
<name>T0KII5_COLGC</name>
<protein>
    <submittedName>
        <fullName evidence="1">Uncharacterized protein</fullName>
    </submittedName>
</protein>
<dbReference type="AlphaFoldDB" id="T0KII5"/>
<evidence type="ECO:0000313" key="1">
    <source>
        <dbReference type="EMBL" id="EQB55177.1"/>
    </source>
</evidence>